<feature type="region of interest" description="Disordered" evidence="1">
    <location>
        <begin position="1"/>
        <end position="123"/>
    </location>
</feature>
<protein>
    <submittedName>
        <fullName evidence="2">Uncharacterized protein</fullName>
    </submittedName>
</protein>
<gene>
    <name evidence="2" type="ORF">OEZ85_007919</name>
</gene>
<feature type="compositionally biased region" description="Acidic residues" evidence="1">
    <location>
        <begin position="93"/>
        <end position="103"/>
    </location>
</feature>
<sequence length="321" mass="33253">MEQHQDVFSPLSPVAGWTPAPDAPSPEGLVALLGTPRPAAKTAPKKPPHVAKGPAVERAASGSASAESSKANLIAPFRERTSSARAEVAEGSEAWDDDGDEEQQQQQQGQGQQAGAAAGNAEAGEPVVDQTFLTGVGITGELPGDDEEAADAGQQAAEDSFQDPTERLAVALGLQVCQLAHYTHRQPGNPLAAVHRLRHALAHPLVDADAGMQPPQHHTGMTAAALAKQRPRQLLPLPQSIPAALDTRVKAVQGIEAVLTSMRGRLQVLEGTLLQQLQAQSDKLSGVAQAMSHNAAECGEDSGAQADQPAADTAQIGCAED</sequence>
<evidence type="ECO:0000256" key="1">
    <source>
        <dbReference type="SAM" id="MobiDB-lite"/>
    </source>
</evidence>
<reference evidence="2 3" key="1">
    <citation type="submission" date="2023-05" db="EMBL/GenBank/DDBJ databases">
        <title>A 100% complete, gapless, phased diploid assembly of the Scenedesmus obliquus UTEX 3031 genome.</title>
        <authorList>
            <person name="Biondi T.C."/>
            <person name="Hanschen E.R."/>
            <person name="Kwon T."/>
            <person name="Eng W."/>
            <person name="Kruse C.P.S."/>
            <person name="Koehler S.I."/>
            <person name="Kunde Y."/>
            <person name="Gleasner C.D."/>
            <person name="You Mak K.T."/>
            <person name="Polle J."/>
            <person name="Hovde B.T."/>
            <person name="Starkenburg S.R."/>
        </authorList>
    </citation>
    <scope>NUCLEOTIDE SEQUENCE [LARGE SCALE GENOMIC DNA]</scope>
    <source>
        <strain evidence="2 3">DOE0152z</strain>
    </source>
</reference>
<feature type="compositionally biased region" description="Low complexity" evidence="1">
    <location>
        <begin position="104"/>
        <end position="123"/>
    </location>
</feature>
<feature type="region of interest" description="Disordered" evidence="1">
    <location>
        <begin position="136"/>
        <end position="162"/>
    </location>
</feature>
<dbReference type="Proteomes" id="UP001244341">
    <property type="component" value="Chromosome 1b"/>
</dbReference>
<feature type="compositionally biased region" description="Low complexity" evidence="1">
    <location>
        <begin position="304"/>
        <end position="315"/>
    </location>
</feature>
<proteinExistence type="predicted"/>
<keyword evidence="3" id="KW-1185">Reference proteome</keyword>
<feature type="region of interest" description="Disordered" evidence="1">
    <location>
        <begin position="298"/>
        <end position="321"/>
    </location>
</feature>
<dbReference type="EMBL" id="CP126208">
    <property type="protein sequence ID" value="WIA08483.1"/>
    <property type="molecule type" value="Genomic_DNA"/>
</dbReference>
<evidence type="ECO:0000313" key="3">
    <source>
        <dbReference type="Proteomes" id="UP001244341"/>
    </source>
</evidence>
<name>A0ABY8TJC9_TETOB</name>
<feature type="compositionally biased region" description="Low complexity" evidence="1">
    <location>
        <begin position="59"/>
        <end position="71"/>
    </location>
</feature>
<accession>A0ABY8TJC9</accession>
<evidence type="ECO:0000313" key="2">
    <source>
        <dbReference type="EMBL" id="WIA08483.1"/>
    </source>
</evidence>
<organism evidence="2 3">
    <name type="scientific">Tetradesmus obliquus</name>
    <name type="common">Green alga</name>
    <name type="synonym">Acutodesmus obliquus</name>
    <dbReference type="NCBI Taxonomy" id="3088"/>
    <lineage>
        <taxon>Eukaryota</taxon>
        <taxon>Viridiplantae</taxon>
        <taxon>Chlorophyta</taxon>
        <taxon>core chlorophytes</taxon>
        <taxon>Chlorophyceae</taxon>
        <taxon>CS clade</taxon>
        <taxon>Sphaeropleales</taxon>
        <taxon>Scenedesmaceae</taxon>
        <taxon>Tetradesmus</taxon>
    </lineage>
</organism>